<protein>
    <submittedName>
        <fullName evidence="1">Uncharacterized protein</fullName>
    </submittedName>
</protein>
<dbReference type="AlphaFoldDB" id="A0A2N0ZBG1"/>
<dbReference type="Proteomes" id="UP000233343">
    <property type="component" value="Unassembled WGS sequence"/>
</dbReference>
<proteinExistence type="predicted"/>
<comment type="caution">
    <text evidence="1">The sequence shown here is derived from an EMBL/GenBank/DDBJ whole genome shotgun (WGS) entry which is preliminary data.</text>
</comment>
<sequence length="87" mass="10118">MGESNYQDDTFASFSSYGTIGFYAKWIQSDCSKEAEDVAISLKNMAVNYNWLPIKDKPVLQAQRLNKKKTFDPKLDKRFYVLYLSFV</sequence>
<gene>
    <name evidence="1" type="ORF">CWS20_22245</name>
</gene>
<dbReference type="EMBL" id="PISD01000058">
    <property type="protein sequence ID" value="PKG26814.1"/>
    <property type="molecule type" value="Genomic_DNA"/>
</dbReference>
<organism evidence="1 2">
    <name type="scientific">Cytobacillus horneckiae</name>
    <dbReference type="NCBI Taxonomy" id="549687"/>
    <lineage>
        <taxon>Bacteria</taxon>
        <taxon>Bacillati</taxon>
        <taxon>Bacillota</taxon>
        <taxon>Bacilli</taxon>
        <taxon>Bacillales</taxon>
        <taxon>Bacillaceae</taxon>
        <taxon>Cytobacillus</taxon>
    </lineage>
</organism>
<dbReference type="RefSeq" id="WP_066193864.1">
    <property type="nucleotide sequence ID" value="NZ_JARMMB010000034.1"/>
</dbReference>
<reference evidence="1 2" key="1">
    <citation type="journal article" date="2010" name="Int. J. Syst. Evol. Microbiol.">
        <title>Bacillus horneckiae sp. nov., isolated from a spacecraft-assembly clean room.</title>
        <authorList>
            <person name="Vaishampayan P."/>
            <person name="Probst A."/>
            <person name="Krishnamurthi S."/>
            <person name="Ghosh S."/>
            <person name="Osman S."/>
            <person name="McDowall A."/>
            <person name="Ruckmani A."/>
            <person name="Mayilraj S."/>
            <person name="Venkateswaran K."/>
        </authorList>
    </citation>
    <scope>NUCLEOTIDE SEQUENCE [LARGE SCALE GENOMIC DNA]</scope>
    <source>
        <strain evidence="2">1PO1SC</strain>
    </source>
</reference>
<accession>A0A2N0ZBG1</accession>
<name>A0A2N0ZBG1_9BACI</name>
<evidence type="ECO:0000313" key="1">
    <source>
        <dbReference type="EMBL" id="PKG26814.1"/>
    </source>
</evidence>
<keyword evidence="2" id="KW-1185">Reference proteome</keyword>
<evidence type="ECO:0000313" key="2">
    <source>
        <dbReference type="Proteomes" id="UP000233343"/>
    </source>
</evidence>